<dbReference type="EMBL" id="JADGJD010000602">
    <property type="protein sequence ID" value="KAJ3049732.1"/>
    <property type="molecule type" value="Genomic_DNA"/>
</dbReference>
<name>A0AAD5X4P1_9FUNG</name>
<feature type="compositionally biased region" description="Pro residues" evidence="1">
    <location>
        <begin position="786"/>
        <end position="805"/>
    </location>
</feature>
<evidence type="ECO:0000256" key="1">
    <source>
        <dbReference type="SAM" id="MobiDB-lite"/>
    </source>
</evidence>
<protein>
    <submittedName>
        <fullName evidence="2">Uncharacterized protein</fullName>
    </submittedName>
</protein>
<gene>
    <name evidence="2" type="ORF">HK097_009304</name>
</gene>
<feature type="region of interest" description="Disordered" evidence="1">
    <location>
        <begin position="928"/>
        <end position="980"/>
    </location>
</feature>
<feature type="compositionally biased region" description="Basic and acidic residues" evidence="1">
    <location>
        <begin position="14"/>
        <end position="26"/>
    </location>
</feature>
<comment type="caution">
    <text evidence="2">The sequence shown here is derived from an EMBL/GenBank/DDBJ whole genome shotgun (WGS) entry which is preliminary data.</text>
</comment>
<feature type="compositionally biased region" description="Low complexity" evidence="1">
    <location>
        <begin position="950"/>
        <end position="979"/>
    </location>
</feature>
<evidence type="ECO:0000313" key="3">
    <source>
        <dbReference type="Proteomes" id="UP001212841"/>
    </source>
</evidence>
<keyword evidence="3" id="KW-1185">Reference proteome</keyword>
<dbReference type="Proteomes" id="UP001212841">
    <property type="component" value="Unassembled WGS sequence"/>
</dbReference>
<dbReference type="AlphaFoldDB" id="A0AAD5X4P1"/>
<feature type="region of interest" description="Disordered" evidence="1">
    <location>
        <begin position="1"/>
        <end position="26"/>
    </location>
</feature>
<evidence type="ECO:0000313" key="2">
    <source>
        <dbReference type="EMBL" id="KAJ3049732.1"/>
    </source>
</evidence>
<feature type="region of interest" description="Disordered" evidence="1">
    <location>
        <begin position="724"/>
        <end position="816"/>
    </location>
</feature>
<feature type="region of interest" description="Disordered" evidence="1">
    <location>
        <begin position="842"/>
        <end position="912"/>
    </location>
</feature>
<accession>A0AAD5X4P1</accession>
<dbReference type="InterPro" id="IPR011990">
    <property type="entry name" value="TPR-like_helical_dom_sf"/>
</dbReference>
<dbReference type="SUPFAM" id="SSF48452">
    <property type="entry name" value="TPR-like"/>
    <property type="match status" value="1"/>
</dbReference>
<reference evidence="2" key="1">
    <citation type="submission" date="2020-05" db="EMBL/GenBank/DDBJ databases">
        <title>Phylogenomic resolution of chytrid fungi.</title>
        <authorList>
            <person name="Stajich J.E."/>
            <person name="Amses K."/>
            <person name="Simmons R."/>
            <person name="Seto K."/>
            <person name="Myers J."/>
            <person name="Bonds A."/>
            <person name="Quandt C.A."/>
            <person name="Barry K."/>
            <person name="Liu P."/>
            <person name="Grigoriev I."/>
            <person name="Longcore J.E."/>
            <person name="James T.Y."/>
        </authorList>
    </citation>
    <scope>NUCLEOTIDE SEQUENCE</scope>
    <source>
        <strain evidence="2">JEL0318</strain>
    </source>
</reference>
<dbReference type="Gene3D" id="1.25.40.10">
    <property type="entry name" value="Tetratricopeptide repeat domain"/>
    <property type="match status" value="1"/>
</dbReference>
<proteinExistence type="predicted"/>
<sequence>MLTTFQSNTSPFSSKEEVDEYLRESPLRGKESRTTLFTAAQGYFQEGEFEKAEQTLMEYLKWQPGAEEATTKLGEAFKREGRLVEAIHVYSQLVEKELPKPHGKPEPLIVEVAQLQHRKAKAAAMEGQDPAIWLKQALERLNGIRSIVQSTYSRTALELMTDIYKFFREKGIKAHPNTIQLAEETAEVAETLPNAELHVQLLRFLLHAAPDRAWKYAVDKRPVFSRDLVWLKGIKERFPELKKACCGRNDNIDLRLDFLTFELTVESDIAYTLLNESENFESAVTEFMQAVDDSDALLPIESDQPAAHQWVQIRQEFVAYGQTYKGLMKLRKLRSIWRDRGDINRQVEMIHTIFQHLLVSLSYQPKTESPNLRERETHRVGLTAHILLQFLACFEPKWLLSPYRLPSGDAVARPSDVKASESFSLPSFADIHLPDVGNAKKGGEKNGYKQVKALVDSLKTSKDGLWQADERSLVDDAWDLDRVVTIAAWHLESGNLRAALRRVFKNLPEKTELRTPRMRRKPMPTVADMEAFLLILLIQRHVSCTMGNNAHTLGEVLYLSALGMWKPTAMQVAFWRKAVSMYGKDARASYYEKELLTDAKFHHAIREVRGDVRFPRSVLNDGNNAVRDQQRRTLFGMVGLEYDKMFTRTGLDCVNEAQTYLSVCKGWEEGRTDDWEGQDKTESVVFVDSDVDVRSFGFDDEKLEAAHARMTQVLAERVASLPPRIDTPKKVSGTPARLFTPKKDSPGLKFGRPSPGRKWSDRGGVSPLSSAATPGRPVKVYEERPPPGFTPSPAPPGFTPSPPKSSTPQPTEEKTKKVAFLTPRQQRQLNALQKIPYDSNAFTPSIIPRGPAPQPSIGTPGTFSFNQSIMTEATPAPTGPLSSVNNGGGAPALAPMHFTPQRAPGELDFSTPDIRELGRRGIVKSLSQKFREGTSEDVTGGGVSRKSSVEDVSGGSVEDVSGGTGGLSSSSSVGEVVGSPRYSRLAGRLKALSGENRFG</sequence>
<feature type="compositionally biased region" description="Polar residues" evidence="1">
    <location>
        <begin position="1"/>
        <end position="13"/>
    </location>
</feature>
<organism evidence="2 3">
    <name type="scientific">Rhizophlyctis rosea</name>
    <dbReference type="NCBI Taxonomy" id="64517"/>
    <lineage>
        <taxon>Eukaryota</taxon>
        <taxon>Fungi</taxon>
        <taxon>Fungi incertae sedis</taxon>
        <taxon>Chytridiomycota</taxon>
        <taxon>Chytridiomycota incertae sedis</taxon>
        <taxon>Chytridiomycetes</taxon>
        <taxon>Rhizophlyctidales</taxon>
        <taxon>Rhizophlyctidaceae</taxon>
        <taxon>Rhizophlyctis</taxon>
    </lineage>
</organism>
<feature type="compositionally biased region" description="Polar residues" evidence="1">
    <location>
        <begin position="856"/>
        <end position="871"/>
    </location>
</feature>